<comment type="caution">
    <text evidence="1">The sequence shown here is derived from an EMBL/GenBank/DDBJ whole genome shotgun (WGS) entry which is preliminary data.</text>
</comment>
<evidence type="ECO:0000313" key="1">
    <source>
        <dbReference type="EMBL" id="RGP89831.1"/>
    </source>
</evidence>
<evidence type="ECO:0000313" key="2">
    <source>
        <dbReference type="Proteomes" id="UP000266701"/>
    </source>
</evidence>
<dbReference type="AlphaFoldDB" id="A0A395TYH5"/>
<proteinExistence type="predicted"/>
<organism evidence="1 2">
    <name type="scientific">Vibrio cholerae</name>
    <dbReference type="NCBI Taxonomy" id="666"/>
    <lineage>
        <taxon>Bacteria</taxon>
        <taxon>Pseudomonadati</taxon>
        <taxon>Pseudomonadota</taxon>
        <taxon>Gammaproteobacteria</taxon>
        <taxon>Vibrionales</taxon>
        <taxon>Vibrionaceae</taxon>
        <taxon>Vibrio</taxon>
    </lineage>
</organism>
<dbReference type="EMBL" id="MCBA01000067">
    <property type="protein sequence ID" value="RGP89831.1"/>
    <property type="molecule type" value="Genomic_DNA"/>
</dbReference>
<dbReference type="RefSeq" id="WP_088412250.1">
    <property type="nucleotide sequence ID" value="NZ_JBAFTT010000022.1"/>
</dbReference>
<gene>
    <name evidence="1" type="ORF">BC353_09730</name>
</gene>
<name>A0A395TYH5_VIBCL</name>
<protein>
    <submittedName>
        <fullName evidence="1">Uncharacterized protein</fullName>
    </submittedName>
</protein>
<dbReference type="Proteomes" id="UP000266701">
    <property type="component" value="Unassembled WGS sequence"/>
</dbReference>
<sequence>MILNNYNDQVKQGYREVVRSFLKAVARQGEDREHCAQVMSKKLKEKSLSDKTDITADFIRNRVHQPEKYKIAEWMAKAAYYCLLDIDEWTPDNNETWFTMTAIFVRENGGEMPKFDDLKTKLPHQLDGELGFQCLKICVNNVVEIIKQKKGANV</sequence>
<reference evidence="1 2" key="1">
    <citation type="journal article" date="2017" name="Emerg. Infect. Dis.">
        <title>Carbapenemase VCC-1-Producing Vibrio cholerae in Coastal Waters of Germany.</title>
        <authorList>
            <person name="Hammerl J.A."/>
            <person name="Jackel C."/>
            <person name="Bortolaia V."/>
            <person name="Schwartz K."/>
            <person name="Bier N."/>
            <person name="Hendriksen R.S."/>
            <person name="Guerra B."/>
            <person name="Strauch E."/>
        </authorList>
    </citation>
    <scope>NUCLEOTIDE SEQUENCE [LARGE SCALE GENOMIC DNA]</scope>
    <source>
        <strain evidence="1 2">VN-2825</strain>
    </source>
</reference>
<accession>A0A395TYH5</accession>